<dbReference type="Pfam" id="PF05701">
    <property type="entry name" value="WEMBL"/>
    <property type="match status" value="1"/>
</dbReference>
<accession>A0A7J0FDD0</accession>
<organism evidence="5 6">
    <name type="scientific">Actinidia rufa</name>
    <dbReference type="NCBI Taxonomy" id="165716"/>
    <lineage>
        <taxon>Eukaryota</taxon>
        <taxon>Viridiplantae</taxon>
        <taxon>Streptophyta</taxon>
        <taxon>Embryophyta</taxon>
        <taxon>Tracheophyta</taxon>
        <taxon>Spermatophyta</taxon>
        <taxon>Magnoliopsida</taxon>
        <taxon>eudicotyledons</taxon>
        <taxon>Gunneridae</taxon>
        <taxon>Pentapetalae</taxon>
        <taxon>asterids</taxon>
        <taxon>Ericales</taxon>
        <taxon>Actinidiaceae</taxon>
        <taxon>Actinidia</taxon>
    </lineage>
</organism>
<comment type="similarity">
    <text evidence="1">Belongs to the WEB family.</text>
</comment>
<sequence length="801" mass="89005">MEDAENAKVNCPPESTGAPSLSSQIEDHSNNEDPIKEDVKREGVEVSKLATKDEHGSNKTTTMMEEENVRAPSEPISPNTSEAKRKDTLEQSPRVKNTKNDPHHAVHSNVVARPRAQVTEDAIEMPEAIDPSKHLKKVDTSRGQIDTAAPFESVKAAVSMFGGIVDWKAHRVQTAEKRKVIEDELEKAQAEIPLYKKQSEAAEDAKIQVLKELDSIKRLIEELKLNLDRAQTEEHQAKQDSELAKLRVEEMAQGIADEVSVAAKAQLEVARARHTAAVSDLQTVKDELEQLRQDYDLIVMDKDLAVKRAEEAVSQLKEVEKTVEELTIDLITAKESLDSAHAAHLEAEEKKIGAAMAREQDTLNWEKELKQAEEELERLNQQISSARDLKSKLDTASSLLADLKTELGAYMASKLKEENNDGGELEGSEKRTHSNIQAAVDLAKKELEEVKLNIEKATAEVNCFKMAALSLEVELEREKSELAALRQREGMASIAVASIEAEVSRTRSEIAVIQTKEREAKEKMVELPKQLQEAAQEADKAKLLAQTAREELCKAKEEAEQAKAAASTVDSRLLATRKEIEAAKASEQLALLAINALKESELSQVTKGEDSPAGVTLSLEEYYELSKRAYNAEEQANTRVAAAVSQIEVAKESESRSLKKLEEVGLEMAAQKEALEIALQKAEKAKEGKLGVEQELRKWRTESEQRRKAGEFGQGREVSQVKSPRVSVEERKEFKESNNFVQLPDAPIHHRLSPRAAQVSGSNTDTEPSPEIKVAKKKKKSFFPRIFMFMVKKKAHAAKSM</sequence>
<gene>
    <name evidence="5" type="ORF">Acr_11g0002330</name>
</gene>
<proteinExistence type="inferred from homology"/>
<dbReference type="GO" id="GO:0005829">
    <property type="term" value="C:cytosol"/>
    <property type="evidence" value="ECO:0007669"/>
    <property type="project" value="TreeGrafter"/>
</dbReference>
<dbReference type="PANTHER" id="PTHR32054">
    <property type="entry name" value="HEAVY CHAIN, PUTATIVE, EXPRESSED-RELATED-RELATED"/>
    <property type="match status" value="1"/>
</dbReference>
<evidence type="ECO:0000313" key="6">
    <source>
        <dbReference type="Proteomes" id="UP000585474"/>
    </source>
</evidence>
<feature type="compositionally biased region" description="Basic and acidic residues" evidence="4">
    <location>
        <begin position="25"/>
        <end position="57"/>
    </location>
</feature>
<evidence type="ECO:0000256" key="4">
    <source>
        <dbReference type="SAM" id="MobiDB-lite"/>
    </source>
</evidence>
<dbReference type="GO" id="GO:0009904">
    <property type="term" value="P:chloroplast accumulation movement"/>
    <property type="evidence" value="ECO:0007669"/>
    <property type="project" value="TreeGrafter"/>
</dbReference>
<keyword evidence="6" id="KW-1185">Reference proteome</keyword>
<dbReference type="OrthoDB" id="1931671at2759"/>
<dbReference type="PANTHER" id="PTHR32054:SF31">
    <property type="entry name" value="PROTEIN WEAK CHLOROPLAST MOVEMENT UNDER BLUE LIGHT 1"/>
    <property type="match status" value="1"/>
</dbReference>
<feature type="coiled-coil region" evidence="3">
    <location>
        <begin position="433"/>
        <end position="488"/>
    </location>
</feature>
<comment type="caution">
    <text evidence="5">The sequence shown here is derived from an EMBL/GenBank/DDBJ whole genome shotgun (WGS) entry which is preliminary data.</text>
</comment>
<evidence type="ECO:0000313" key="5">
    <source>
        <dbReference type="EMBL" id="GFY95927.1"/>
    </source>
</evidence>
<feature type="compositionally biased region" description="Basic and acidic residues" evidence="4">
    <location>
        <begin position="727"/>
        <end position="736"/>
    </location>
</feature>
<feature type="compositionally biased region" description="Basic and acidic residues" evidence="4">
    <location>
        <begin position="701"/>
        <end position="710"/>
    </location>
</feature>
<evidence type="ECO:0000256" key="3">
    <source>
        <dbReference type="SAM" id="Coils"/>
    </source>
</evidence>
<dbReference type="EMBL" id="BJWL01000011">
    <property type="protein sequence ID" value="GFY95927.1"/>
    <property type="molecule type" value="Genomic_DNA"/>
</dbReference>
<feature type="region of interest" description="Disordered" evidence="4">
    <location>
        <begin position="701"/>
        <end position="776"/>
    </location>
</feature>
<feature type="region of interest" description="Disordered" evidence="4">
    <location>
        <begin position="1"/>
        <end position="105"/>
    </location>
</feature>
<dbReference type="InterPro" id="IPR008545">
    <property type="entry name" value="Web"/>
</dbReference>
<reference evidence="5 6" key="1">
    <citation type="submission" date="2019-07" db="EMBL/GenBank/DDBJ databases">
        <title>De Novo Assembly of kiwifruit Actinidia rufa.</title>
        <authorList>
            <person name="Sugita-Konishi S."/>
            <person name="Sato K."/>
            <person name="Mori E."/>
            <person name="Abe Y."/>
            <person name="Kisaki G."/>
            <person name="Hamano K."/>
            <person name="Suezawa K."/>
            <person name="Otani M."/>
            <person name="Fukuda T."/>
            <person name="Manabe T."/>
            <person name="Gomi K."/>
            <person name="Tabuchi M."/>
            <person name="Akimitsu K."/>
            <person name="Kataoka I."/>
        </authorList>
    </citation>
    <scope>NUCLEOTIDE SEQUENCE [LARGE SCALE GENOMIC DNA]</scope>
    <source>
        <strain evidence="6">cv. Fuchu</strain>
    </source>
</reference>
<dbReference type="Proteomes" id="UP000585474">
    <property type="component" value="Unassembled WGS sequence"/>
</dbReference>
<feature type="coiled-coil region" evidence="3">
    <location>
        <begin position="517"/>
        <end position="551"/>
    </location>
</feature>
<name>A0A7J0FDD0_9ERIC</name>
<protein>
    <submittedName>
        <fullName evidence="5">WEAK CHLOROPLAST MOVEMENT UNDER BLUE LIGHT-like protein</fullName>
    </submittedName>
</protein>
<feature type="coiled-coil region" evidence="3">
    <location>
        <begin position="171"/>
        <end position="240"/>
    </location>
</feature>
<evidence type="ECO:0000256" key="1">
    <source>
        <dbReference type="ARBA" id="ARBA00005485"/>
    </source>
</evidence>
<dbReference type="AlphaFoldDB" id="A0A7J0FDD0"/>
<keyword evidence="2 3" id="KW-0175">Coiled coil</keyword>
<dbReference type="GO" id="GO:0009903">
    <property type="term" value="P:chloroplast avoidance movement"/>
    <property type="evidence" value="ECO:0007669"/>
    <property type="project" value="TreeGrafter"/>
</dbReference>
<feature type="coiled-coil region" evidence="3">
    <location>
        <begin position="274"/>
        <end position="406"/>
    </location>
</feature>
<evidence type="ECO:0000256" key="2">
    <source>
        <dbReference type="ARBA" id="ARBA00023054"/>
    </source>
</evidence>